<feature type="domain" description="DDE Tnp4" evidence="9">
    <location>
        <begin position="117"/>
        <end position="174"/>
    </location>
</feature>
<reference evidence="10" key="1">
    <citation type="submission" date="2019-10" db="EMBL/GenBank/DDBJ databases">
        <authorList>
            <person name="Zhang R."/>
            <person name="Pan Y."/>
            <person name="Wang J."/>
            <person name="Ma R."/>
            <person name="Yu S."/>
        </authorList>
    </citation>
    <scope>NUCLEOTIDE SEQUENCE</scope>
    <source>
        <strain evidence="10">LA-IB0</strain>
        <tissue evidence="10">Leaf</tissue>
    </source>
</reference>
<evidence type="ECO:0000313" key="11">
    <source>
        <dbReference type="Proteomes" id="UP000826271"/>
    </source>
</evidence>
<keyword evidence="11" id="KW-1185">Reference proteome</keyword>
<comment type="cofactor">
    <cofactor evidence="1">
        <name>a divalent metal cation</name>
        <dbReference type="ChEBI" id="CHEBI:60240"/>
    </cofactor>
</comment>
<dbReference type="PANTHER" id="PTHR22930:SF281">
    <property type="entry name" value="NUCLEASE"/>
    <property type="match status" value="1"/>
</dbReference>
<comment type="similarity">
    <text evidence="3">Belongs to the HARBI1 family.</text>
</comment>
<dbReference type="GO" id="GO:0004518">
    <property type="term" value="F:nuclease activity"/>
    <property type="evidence" value="ECO:0007669"/>
    <property type="project" value="UniProtKB-KW"/>
</dbReference>
<protein>
    <recommendedName>
        <fullName evidence="9">DDE Tnp4 domain-containing protein</fullName>
    </recommendedName>
</protein>
<evidence type="ECO:0000256" key="3">
    <source>
        <dbReference type="ARBA" id="ARBA00006958"/>
    </source>
</evidence>
<dbReference type="EMBL" id="WHWC01000002">
    <property type="protein sequence ID" value="KAG8387627.1"/>
    <property type="molecule type" value="Genomic_DNA"/>
</dbReference>
<comment type="caution">
    <text evidence="10">The sequence shown here is derived from an EMBL/GenBank/DDBJ whole genome shotgun (WGS) entry which is preliminary data.</text>
</comment>
<keyword evidence="4" id="KW-0540">Nuclease</keyword>
<evidence type="ECO:0000256" key="6">
    <source>
        <dbReference type="ARBA" id="ARBA00022801"/>
    </source>
</evidence>
<dbReference type="Pfam" id="PF13359">
    <property type="entry name" value="DDE_Tnp_4"/>
    <property type="match status" value="1"/>
</dbReference>
<sequence length="190" mass="21848">MDECTEHEELFVLLEQILSHSQILLLALYRVYRARKRRRILLDHVGHRTYSLTARALKQLEILHDIISYIDEICVDYLRMDRNAFGRLCYLLENVEPVPDDSTNDRWKWFKGCLGALDGTQIPIRVPITGLIRYSNRKGDIAVNVLGVCDTNMKFVYILTGWEGFAADSMVLKDVVARVHGLKVLNGISN</sequence>
<evidence type="ECO:0000256" key="2">
    <source>
        <dbReference type="ARBA" id="ARBA00004123"/>
    </source>
</evidence>
<keyword evidence="8" id="KW-1133">Transmembrane helix</keyword>
<dbReference type="GO" id="GO:0046872">
    <property type="term" value="F:metal ion binding"/>
    <property type="evidence" value="ECO:0007669"/>
    <property type="project" value="UniProtKB-KW"/>
</dbReference>
<comment type="subcellular location">
    <subcellularLocation>
        <location evidence="2">Nucleus</location>
    </subcellularLocation>
</comment>
<organism evidence="10 11">
    <name type="scientific">Buddleja alternifolia</name>
    <dbReference type="NCBI Taxonomy" id="168488"/>
    <lineage>
        <taxon>Eukaryota</taxon>
        <taxon>Viridiplantae</taxon>
        <taxon>Streptophyta</taxon>
        <taxon>Embryophyta</taxon>
        <taxon>Tracheophyta</taxon>
        <taxon>Spermatophyta</taxon>
        <taxon>Magnoliopsida</taxon>
        <taxon>eudicotyledons</taxon>
        <taxon>Gunneridae</taxon>
        <taxon>Pentapetalae</taxon>
        <taxon>asterids</taxon>
        <taxon>lamiids</taxon>
        <taxon>Lamiales</taxon>
        <taxon>Scrophulariaceae</taxon>
        <taxon>Buddlejeae</taxon>
        <taxon>Buddleja</taxon>
    </lineage>
</organism>
<dbReference type="GO" id="GO:0005634">
    <property type="term" value="C:nucleus"/>
    <property type="evidence" value="ECO:0007669"/>
    <property type="project" value="UniProtKB-SubCell"/>
</dbReference>
<keyword evidence="6" id="KW-0378">Hydrolase</keyword>
<dbReference type="Proteomes" id="UP000826271">
    <property type="component" value="Unassembled WGS sequence"/>
</dbReference>
<evidence type="ECO:0000256" key="1">
    <source>
        <dbReference type="ARBA" id="ARBA00001968"/>
    </source>
</evidence>
<dbReference type="GO" id="GO:0016787">
    <property type="term" value="F:hydrolase activity"/>
    <property type="evidence" value="ECO:0007669"/>
    <property type="project" value="UniProtKB-KW"/>
</dbReference>
<proteinExistence type="inferred from homology"/>
<accession>A0AAV6Y3Q9</accession>
<evidence type="ECO:0000256" key="8">
    <source>
        <dbReference type="SAM" id="Phobius"/>
    </source>
</evidence>
<gene>
    <name evidence="10" type="ORF">BUALT_Bualt02G0040800</name>
</gene>
<keyword evidence="8" id="KW-0472">Membrane</keyword>
<dbReference type="PANTHER" id="PTHR22930">
    <property type="match status" value="1"/>
</dbReference>
<name>A0AAV6Y3Q9_9LAMI</name>
<keyword evidence="8" id="KW-0812">Transmembrane</keyword>
<dbReference type="InterPro" id="IPR027806">
    <property type="entry name" value="HARBI1_dom"/>
</dbReference>
<feature type="transmembrane region" description="Helical" evidence="8">
    <location>
        <begin position="12"/>
        <end position="32"/>
    </location>
</feature>
<keyword evidence="5" id="KW-0479">Metal-binding</keyword>
<dbReference type="InterPro" id="IPR045249">
    <property type="entry name" value="HARBI1-like"/>
</dbReference>
<evidence type="ECO:0000313" key="10">
    <source>
        <dbReference type="EMBL" id="KAG8387627.1"/>
    </source>
</evidence>
<evidence type="ECO:0000256" key="4">
    <source>
        <dbReference type="ARBA" id="ARBA00022722"/>
    </source>
</evidence>
<evidence type="ECO:0000259" key="9">
    <source>
        <dbReference type="Pfam" id="PF13359"/>
    </source>
</evidence>
<evidence type="ECO:0000256" key="5">
    <source>
        <dbReference type="ARBA" id="ARBA00022723"/>
    </source>
</evidence>
<evidence type="ECO:0000256" key="7">
    <source>
        <dbReference type="ARBA" id="ARBA00023242"/>
    </source>
</evidence>
<keyword evidence="7" id="KW-0539">Nucleus</keyword>
<dbReference type="AlphaFoldDB" id="A0AAV6Y3Q9"/>